<dbReference type="Proteomes" id="UP000441585">
    <property type="component" value="Unassembled WGS sequence"/>
</dbReference>
<dbReference type="InterPro" id="IPR036866">
    <property type="entry name" value="RibonucZ/Hydroxyglut_hydro"/>
</dbReference>
<dbReference type="SMART" id="SM00849">
    <property type="entry name" value="Lactamase_B"/>
    <property type="match status" value="1"/>
</dbReference>
<evidence type="ECO:0000313" key="3">
    <source>
        <dbReference type="EMBL" id="MRX52615.1"/>
    </source>
</evidence>
<accession>A0A6I2M3F2</accession>
<keyword evidence="4" id="KW-1185">Reference proteome</keyword>
<gene>
    <name evidence="3" type="ORF">GJU41_01410</name>
</gene>
<dbReference type="EMBL" id="WKKF01000001">
    <property type="protein sequence ID" value="MRX52615.1"/>
    <property type="molecule type" value="Genomic_DNA"/>
</dbReference>
<protein>
    <submittedName>
        <fullName evidence="3">MBL fold metallo-hydrolase</fullName>
    </submittedName>
</protein>
<proteinExistence type="predicted"/>
<dbReference type="PANTHER" id="PTHR46018:SF4">
    <property type="entry name" value="METALLO-HYDROLASE YHFI-RELATED"/>
    <property type="match status" value="1"/>
</dbReference>
<sequence>MKVTVVGFWGGYPAVNEASSGYLFESDGFRLLVDCGSAVLSQLQNYVMPEELDAVILSHYHHDHISDVGPLQFARLIAKYLNKNSRALPIYGHAADQLEFARLTYKDVTIGRAYNPNEQIQIGPFTIRFLKTKHPVDCFAMRISDGAAEVVYTADSSFIEEFTPFSKHADLLLCECNFYGEMDGSGAGHMNSYDAAKLANRASVKELMLTHLPHFGNHQELISEAQTIYQGPVRLAAAGLKWTHEN</sequence>
<dbReference type="AlphaFoldDB" id="A0A6I2M3F2"/>
<keyword evidence="1" id="KW-0862">Zinc</keyword>
<dbReference type="CDD" id="cd07716">
    <property type="entry name" value="RNaseZ_short-form-like_MBL-fold"/>
    <property type="match status" value="1"/>
</dbReference>
<evidence type="ECO:0000256" key="1">
    <source>
        <dbReference type="ARBA" id="ARBA00022833"/>
    </source>
</evidence>
<dbReference type="Gene3D" id="3.60.15.10">
    <property type="entry name" value="Ribonuclease Z/Hydroxyacylglutathione hydrolase-like"/>
    <property type="match status" value="1"/>
</dbReference>
<evidence type="ECO:0000313" key="4">
    <source>
        <dbReference type="Proteomes" id="UP000441585"/>
    </source>
</evidence>
<reference evidence="3 4" key="1">
    <citation type="submission" date="2019-11" db="EMBL/GenBank/DDBJ databases">
        <title>Bacillus idriensis genome.</title>
        <authorList>
            <person name="Konopka E.N."/>
            <person name="Newman J.D."/>
        </authorList>
    </citation>
    <scope>NUCLEOTIDE SEQUENCE [LARGE SCALE GENOMIC DNA]</scope>
    <source>
        <strain evidence="3 4">DSM 19097</strain>
    </source>
</reference>
<comment type="caution">
    <text evidence="3">The sequence shown here is derived from an EMBL/GenBank/DDBJ whole genome shotgun (WGS) entry which is preliminary data.</text>
</comment>
<dbReference type="InterPro" id="IPR001279">
    <property type="entry name" value="Metallo-B-lactamas"/>
</dbReference>
<dbReference type="SUPFAM" id="SSF56281">
    <property type="entry name" value="Metallo-hydrolase/oxidoreductase"/>
    <property type="match status" value="1"/>
</dbReference>
<organism evidence="3 4">
    <name type="scientific">Metabacillus idriensis</name>
    <dbReference type="NCBI Taxonomy" id="324768"/>
    <lineage>
        <taxon>Bacteria</taxon>
        <taxon>Bacillati</taxon>
        <taxon>Bacillota</taxon>
        <taxon>Bacilli</taxon>
        <taxon>Bacillales</taxon>
        <taxon>Bacillaceae</taxon>
        <taxon>Metabacillus</taxon>
    </lineage>
</organism>
<dbReference type="Pfam" id="PF12706">
    <property type="entry name" value="Lactamase_B_2"/>
    <property type="match status" value="1"/>
</dbReference>
<dbReference type="PANTHER" id="PTHR46018">
    <property type="entry name" value="ZINC PHOSPHODIESTERASE ELAC PROTEIN 1"/>
    <property type="match status" value="1"/>
</dbReference>
<evidence type="ECO:0000259" key="2">
    <source>
        <dbReference type="SMART" id="SM00849"/>
    </source>
</evidence>
<name>A0A6I2M3F2_9BACI</name>
<feature type="domain" description="Metallo-beta-lactamase" evidence="2">
    <location>
        <begin position="18"/>
        <end position="211"/>
    </location>
</feature>
<dbReference type="RefSeq" id="WP_070879295.1">
    <property type="nucleotide sequence ID" value="NZ_CAJGAA010000001.1"/>
</dbReference>
<keyword evidence="3" id="KW-0378">Hydrolase</keyword>
<dbReference type="GO" id="GO:0042781">
    <property type="term" value="F:3'-tRNA processing endoribonuclease activity"/>
    <property type="evidence" value="ECO:0007669"/>
    <property type="project" value="TreeGrafter"/>
</dbReference>